<evidence type="ECO:0000313" key="2">
    <source>
        <dbReference type="EMBL" id="QCX39470.1"/>
    </source>
</evidence>
<proteinExistence type="predicted"/>
<reference evidence="2 3" key="1">
    <citation type="submission" date="2019-05" db="EMBL/GenBank/DDBJ databases">
        <title>Algicella ahnfeltiae gen. nov., sp. nov., a novel marine bacterium of the family Flavobacteriaceae isolated from a red alga.</title>
        <authorList>
            <person name="Nedashkovskaya O.I."/>
            <person name="Kukhlevskiy A.D."/>
            <person name="Kim S.-G."/>
            <person name="Zhukova N.V."/>
            <person name="Mikhailov V.V."/>
        </authorList>
    </citation>
    <scope>NUCLEOTIDE SEQUENCE [LARGE SCALE GENOMIC DNA]</scope>
    <source>
        <strain evidence="2 3">10Alg115</strain>
    </source>
</reference>
<keyword evidence="1" id="KW-0472">Membrane</keyword>
<feature type="transmembrane region" description="Helical" evidence="1">
    <location>
        <begin position="122"/>
        <end position="143"/>
    </location>
</feature>
<keyword evidence="3" id="KW-1185">Reference proteome</keyword>
<dbReference type="Proteomes" id="UP000306229">
    <property type="component" value="Chromosome"/>
</dbReference>
<dbReference type="OrthoDB" id="1376924at2"/>
<keyword evidence="1" id="KW-0812">Transmembrane</keyword>
<evidence type="ECO:0000256" key="1">
    <source>
        <dbReference type="SAM" id="Phobius"/>
    </source>
</evidence>
<feature type="transmembrane region" description="Helical" evidence="1">
    <location>
        <begin position="45"/>
        <end position="64"/>
    </location>
</feature>
<evidence type="ECO:0008006" key="4">
    <source>
        <dbReference type="Google" id="ProtNLM"/>
    </source>
</evidence>
<dbReference type="KEGG" id="fbe:FF125_13865"/>
<accession>A0A5B7TSY4</accession>
<protein>
    <recommendedName>
        <fullName evidence="4">DUF4149 domain-containing protein</fullName>
    </recommendedName>
</protein>
<dbReference type="AlphaFoldDB" id="A0A5B7TSY4"/>
<dbReference type="RefSeq" id="WP_138950323.1">
    <property type="nucleotide sequence ID" value="NZ_CP040749.1"/>
</dbReference>
<dbReference type="EMBL" id="CP040749">
    <property type="protein sequence ID" value="QCX39470.1"/>
    <property type="molecule type" value="Genomic_DNA"/>
</dbReference>
<name>A0A5B7TSY4_9FLAO</name>
<gene>
    <name evidence="2" type="ORF">FF125_13865</name>
</gene>
<organism evidence="2 3">
    <name type="scientific">Aureibaculum algae</name>
    <dbReference type="NCBI Taxonomy" id="2584122"/>
    <lineage>
        <taxon>Bacteria</taxon>
        <taxon>Pseudomonadati</taxon>
        <taxon>Bacteroidota</taxon>
        <taxon>Flavobacteriia</taxon>
        <taxon>Flavobacteriales</taxon>
        <taxon>Flavobacteriaceae</taxon>
        <taxon>Aureibaculum</taxon>
    </lineage>
</organism>
<keyword evidence="1" id="KW-1133">Transmembrane helix</keyword>
<evidence type="ECO:0000313" key="3">
    <source>
        <dbReference type="Proteomes" id="UP000306229"/>
    </source>
</evidence>
<sequence>MSKLIKKVPLLFWGLIPLILIYGFFNREEALDVNVYDSYFIFQLYFVLIPLCLYLYLVGLGYYLSYNSNKFKPLGFLTITHVILTVIGLLILFFVPQYTSFHSNDLNANVRNIMLYQNLRKFAVLGVVFAQIVFLINLTIGIFRKR</sequence>
<feature type="transmembrane region" description="Helical" evidence="1">
    <location>
        <begin position="76"/>
        <end position="95"/>
    </location>
</feature>
<feature type="transmembrane region" description="Helical" evidence="1">
    <location>
        <begin position="7"/>
        <end position="25"/>
    </location>
</feature>